<dbReference type="SUPFAM" id="SSF53756">
    <property type="entry name" value="UDP-Glycosyltransferase/glycogen phosphorylase"/>
    <property type="match status" value="1"/>
</dbReference>
<proteinExistence type="predicted"/>
<dbReference type="Proteomes" id="UP000026941">
    <property type="component" value="Unassembled WGS sequence"/>
</dbReference>
<dbReference type="PANTHER" id="PTHR48050:SF13">
    <property type="entry name" value="STEROL 3-BETA-GLUCOSYLTRANSFERASE UGT80A2"/>
    <property type="match status" value="1"/>
</dbReference>
<feature type="domain" description="Glycosyltransferase family 28 N-terminal" evidence="1">
    <location>
        <begin position="3"/>
        <end position="99"/>
    </location>
</feature>
<dbReference type="InterPro" id="IPR050426">
    <property type="entry name" value="Glycosyltransferase_28"/>
</dbReference>
<dbReference type="PANTHER" id="PTHR48050">
    <property type="entry name" value="STEROL 3-BETA-GLUCOSYLTRANSFERASE"/>
    <property type="match status" value="1"/>
</dbReference>
<evidence type="ECO:0000259" key="2">
    <source>
        <dbReference type="Pfam" id="PF06722"/>
    </source>
</evidence>
<dbReference type="GO" id="GO:0016758">
    <property type="term" value="F:hexosyltransferase activity"/>
    <property type="evidence" value="ECO:0007669"/>
    <property type="project" value="InterPro"/>
</dbReference>
<dbReference type="FunFam" id="3.40.50.2000:FF:000009">
    <property type="entry name" value="Sterol 3-beta-glucosyltransferase UGT80A2"/>
    <property type="match status" value="1"/>
</dbReference>
<dbReference type="Gene3D" id="3.40.50.2000">
    <property type="entry name" value="Glycogen Phosphorylase B"/>
    <property type="match status" value="2"/>
</dbReference>
<gene>
    <name evidence="3" type="ORF">RRH01S_05_01830</name>
</gene>
<dbReference type="EMBL" id="BAYX01000005">
    <property type="protein sequence ID" value="GAJ93111.1"/>
    <property type="molecule type" value="Genomic_DNA"/>
</dbReference>
<dbReference type="InterPro" id="IPR004276">
    <property type="entry name" value="GlycoTrans_28_N"/>
</dbReference>
<comment type="caution">
    <text evidence="3">The sequence shown here is derived from an EMBL/GenBank/DDBJ whole genome shotgun (WGS) entry which is preliminary data.</text>
</comment>
<dbReference type="AlphaFoldDB" id="A0AA87Q608"/>
<dbReference type="RefSeq" id="WP_042472019.1">
    <property type="nucleotide sequence ID" value="NZ_BAYX01000005.1"/>
</dbReference>
<reference evidence="3 4" key="1">
    <citation type="submission" date="2014-05" db="EMBL/GenBank/DDBJ databases">
        <title>Whole genome shotgun sequence of Rhizobium rhizogenes NBRC 13257.</title>
        <authorList>
            <person name="Katano-Makiyama Y."/>
            <person name="Hosoyama A."/>
            <person name="Hashimoto M."/>
            <person name="Hosoyama Y."/>
            <person name="Noguchi M."/>
            <person name="Tsuchikane K."/>
            <person name="Kimura A."/>
            <person name="Ohji S."/>
            <person name="Ichikawa N."/>
            <person name="Yamazoe A."/>
            <person name="Fujita N."/>
        </authorList>
    </citation>
    <scope>NUCLEOTIDE SEQUENCE [LARGE SCALE GENOMIC DNA]</scope>
    <source>
        <strain evidence="3 4">NBRC 13257</strain>
    </source>
</reference>
<evidence type="ECO:0000259" key="1">
    <source>
        <dbReference type="Pfam" id="PF03033"/>
    </source>
</evidence>
<evidence type="ECO:0000313" key="4">
    <source>
        <dbReference type="Proteomes" id="UP000026941"/>
    </source>
</evidence>
<evidence type="ECO:0000313" key="3">
    <source>
        <dbReference type="EMBL" id="GAJ93111.1"/>
    </source>
</evidence>
<organism evidence="3 4">
    <name type="scientific">Rhizobium rhizogenes NBRC 13257</name>
    <dbReference type="NCBI Taxonomy" id="1220581"/>
    <lineage>
        <taxon>Bacteria</taxon>
        <taxon>Pseudomonadati</taxon>
        <taxon>Pseudomonadota</taxon>
        <taxon>Alphaproteobacteria</taxon>
        <taxon>Hyphomicrobiales</taxon>
        <taxon>Rhizobiaceae</taxon>
        <taxon>Rhizobium/Agrobacterium group</taxon>
        <taxon>Rhizobium</taxon>
    </lineage>
</organism>
<dbReference type="CDD" id="cd03784">
    <property type="entry name" value="GT1_Gtf-like"/>
    <property type="match status" value="1"/>
</dbReference>
<sequence>MRIAIFTIGTEGDVRPLVALALGLQQAGHQVRIATDPSCADLVRENDIEYACLNGDFLAWMRSDQRTMERGLASFAIMAEARRRLLAMAVDWAEQGRAAAQGADLLIGNGMVYYLTASLGERLGVPVVESQLMPTLPSHTSPPLPLPQWMYRLPSFANKALGHAARLLVWKTLKPAYNEIVRPALGLPPYPRFAPFQAQFLNHPRLFGFSPTLIEPSASWPEQTRVTGPWYLESRDTWQPSEALMQFLESGPPPIYVGFGSMMHHDAAGFTDTILGAVKMTGKRAVLATGWGGLSEKTDFDASTIFALERAPHDWLLPRMALAVHHGGAGTTAAATRAGIPSVVTPVFGDQPFWAARLEHLGVAPRALPREKLIATSLASAILGADAPQMRAAARKLGEELRAEQGVGSAIDALRTWGLLPSSTTIPQSSSRLKSA</sequence>
<accession>A0AA87Q608</accession>
<dbReference type="Pfam" id="PF03033">
    <property type="entry name" value="Glyco_transf_28"/>
    <property type="match status" value="1"/>
</dbReference>
<name>A0AA87Q608_RHIRH</name>
<feature type="domain" description="Erythromycin biosynthesis protein CIII-like C-terminal" evidence="2">
    <location>
        <begin position="309"/>
        <end position="404"/>
    </location>
</feature>
<dbReference type="InterPro" id="IPR002213">
    <property type="entry name" value="UDP_glucos_trans"/>
</dbReference>
<dbReference type="InterPro" id="IPR010610">
    <property type="entry name" value="EryCIII-like_C"/>
</dbReference>
<dbReference type="GO" id="GO:0008194">
    <property type="term" value="F:UDP-glycosyltransferase activity"/>
    <property type="evidence" value="ECO:0007669"/>
    <property type="project" value="InterPro"/>
</dbReference>
<dbReference type="GO" id="GO:0005975">
    <property type="term" value="P:carbohydrate metabolic process"/>
    <property type="evidence" value="ECO:0007669"/>
    <property type="project" value="InterPro"/>
</dbReference>
<protein>
    <submittedName>
        <fullName evidence="3">Glycosyltransferase</fullName>
    </submittedName>
</protein>
<dbReference type="Pfam" id="PF06722">
    <property type="entry name" value="EryCIII-like_C"/>
    <property type="match status" value="1"/>
</dbReference>
<dbReference type="GO" id="GO:0033072">
    <property type="term" value="P:vancomycin biosynthetic process"/>
    <property type="evidence" value="ECO:0007669"/>
    <property type="project" value="UniProtKB-ARBA"/>
</dbReference>